<accession>C2BHY9</accession>
<dbReference type="Proteomes" id="UP000005984">
    <property type="component" value="Unassembled WGS sequence"/>
</dbReference>
<evidence type="ECO:0000313" key="1">
    <source>
        <dbReference type="EMBL" id="EEI85477.1"/>
    </source>
</evidence>
<feature type="non-terminal residue" evidence="1">
    <location>
        <position position="1"/>
    </location>
</feature>
<name>C2BHY9_9FIRM</name>
<organism evidence="1 2">
    <name type="scientific">Anaerococcus lactolyticus ATCC 51172</name>
    <dbReference type="NCBI Taxonomy" id="525254"/>
    <lineage>
        <taxon>Bacteria</taxon>
        <taxon>Bacillati</taxon>
        <taxon>Bacillota</taxon>
        <taxon>Tissierellia</taxon>
        <taxon>Tissierellales</taxon>
        <taxon>Peptoniphilaceae</taxon>
        <taxon>Anaerococcus</taxon>
    </lineage>
</organism>
<keyword evidence="2" id="KW-1185">Reference proteome</keyword>
<protein>
    <submittedName>
        <fullName evidence="1">Uncharacterized protein</fullName>
    </submittedName>
</protein>
<gene>
    <name evidence="1" type="ORF">HMPREF0072_1959</name>
</gene>
<proteinExistence type="predicted"/>
<dbReference type="EMBL" id="ABYO01000266">
    <property type="protein sequence ID" value="EEI85477.1"/>
    <property type="molecule type" value="Genomic_DNA"/>
</dbReference>
<dbReference type="eggNOG" id="COG0827">
    <property type="taxonomic scope" value="Bacteria"/>
</dbReference>
<reference evidence="1 2" key="1">
    <citation type="submission" date="2008-10" db="EMBL/GenBank/DDBJ databases">
        <authorList>
            <person name="Qin X."/>
            <person name="Bachman B."/>
            <person name="Battles P."/>
            <person name="Bell A."/>
            <person name="Bess C."/>
            <person name="Bickham C."/>
            <person name="Chaboub L."/>
            <person name="Chen D."/>
            <person name="Coyle M."/>
            <person name="Deiros D.R."/>
            <person name="Dinh H."/>
            <person name="Forbes L."/>
            <person name="Fowler G."/>
            <person name="Francisco L."/>
            <person name="Fu Q."/>
            <person name="Gubbala S."/>
            <person name="Hale W."/>
            <person name="Han Y."/>
            <person name="Hemphill L."/>
            <person name="Highlander S.K."/>
            <person name="Hirani K."/>
            <person name="Hogues M."/>
            <person name="Jackson L."/>
            <person name="Jakkamsetti A."/>
            <person name="Javaid M."/>
            <person name="Jiang H."/>
            <person name="Korchina V."/>
            <person name="Kovar C."/>
            <person name="Lara F."/>
            <person name="Lee S."/>
            <person name="Mata R."/>
            <person name="Mathew T."/>
            <person name="Moen C."/>
            <person name="Morales K."/>
            <person name="Munidasa M."/>
            <person name="Nazareth L."/>
            <person name="Ngo R."/>
            <person name="Nguyen L."/>
            <person name="Okwuonu G."/>
            <person name="Ongeri F."/>
            <person name="Patil S."/>
            <person name="Petrosino J."/>
            <person name="Pham C."/>
            <person name="Pham P."/>
            <person name="Pu L.-L."/>
            <person name="Puazo M."/>
            <person name="Raj R."/>
            <person name="Reid J."/>
            <person name="Rouhana J."/>
            <person name="Saada N."/>
            <person name="Shang Y."/>
            <person name="Simmons D."/>
            <person name="Thornton R."/>
            <person name="Warren J."/>
            <person name="Weissenberger G."/>
            <person name="Zhang J."/>
            <person name="Zhang L."/>
            <person name="Zhou C."/>
            <person name="Zhu D."/>
            <person name="Muzny D."/>
            <person name="Worley K."/>
            <person name="Gibbs R."/>
        </authorList>
    </citation>
    <scope>NUCLEOTIDE SEQUENCE [LARGE SCALE GENOMIC DNA]</scope>
    <source>
        <strain evidence="1 2">ATCC 51172</strain>
    </source>
</reference>
<dbReference type="STRING" id="525254.HMPREF0072_1959"/>
<feature type="non-terminal residue" evidence="1">
    <location>
        <position position="90"/>
    </location>
</feature>
<evidence type="ECO:0000313" key="2">
    <source>
        <dbReference type="Proteomes" id="UP000005984"/>
    </source>
</evidence>
<dbReference type="AlphaFoldDB" id="C2BHY9"/>
<sequence>YALVDKEKTKDIELEETGIRVYPRKENSQGKIYTLYKGKSFEDSRKIDSLFDEITAKMKEANLTNLNDVLELEREGYLKLLMIKLQNLRK</sequence>
<comment type="caution">
    <text evidence="1">The sequence shown here is derived from an EMBL/GenBank/DDBJ whole genome shotgun (WGS) entry which is preliminary data.</text>
</comment>